<name>A0A8H4JGZ5_9HYPO</name>
<dbReference type="OrthoDB" id="5079532at2759"/>
<feature type="compositionally biased region" description="Basic and acidic residues" evidence="1">
    <location>
        <begin position="60"/>
        <end position="75"/>
    </location>
</feature>
<comment type="caution">
    <text evidence="2">The sequence shown here is derived from an EMBL/GenBank/DDBJ whole genome shotgun (WGS) entry which is preliminary data.</text>
</comment>
<organism evidence="2 3">
    <name type="scientific">Fusarium acutatum</name>
    <dbReference type="NCBI Taxonomy" id="78861"/>
    <lineage>
        <taxon>Eukaryota</taxon>
        <taxon>Fungi</taxon>
        <taxon>Dikarya</taxon>
        <taxon>Ascomycota</taxon>
        <taxon>Pezizomycotina</taxon>
        <taxon>Sordariomycetes</taxon>
        <taxon>Hypocreomycetidae</taxon>
        <taxon>Hypocreales</taxon>
        <taxon>Nectriaceae</taxon>
        <taxon>Fusarium</taxon>
        <taxon>Fusarium fujikuroi species complex</taxon>
    </lineage>
</organism>
<dbReference type="Proteomes" id="UP000536711">
    <property type="component" value="Unassembled WGS sequence"/>
</dbReference>
<sequence>MEQHNVYHYHHHHYHYHYTYPFPPGLPPNIPQNNEPLNQEVADRDNDESSAEEEEEEEYSERRDTEDQHNPEDRSPTPVQWDTELNDFERSGFVVFDDSLACLDLDGLSLEAQARFTNTQPNGDDHPEGPPRKKARTSSHTEHPMPQRTSINSPSQPRKSNHITVIDKARIVATNSDFRVVNCDPSGPQIDICWRVPGHRNIWLARVGYAGGSRKKLRTLMKAQAPPNLPFLSCLEAPLDEENAVSLIECSSSDHKYDDFEQGIGQVVPGDITSSEFVSALGRMVGFEVLRG</sequence>
<dbReference type="AlphaFoldDB" id="A0A8H4JGZ5"/>
<reference evidence="2 3" key="1">
    <citation type="submission" date="2020-01" db="EMBL/GenBank/DDBJ databases">
        <title>Identification and distribution of gene clusters putatively required for synthesis of sphingolipid metabolism inhibitors in phylogenetically diverse species of the filamentous fungus Fusarium.</title>
        <authorList>
            <person name="Kim H.-S."/>
            <person name="Busman M."/>
            <person name="Brown D.W."/>
            <person name="Divon H."/>
            <person name="Uhlig S."/>
            <person name="Proctor R.H."/>
        </authorList>
    </citation>
    <scope>NUCLEOTIDE SEQUENCE [LARGE SCALE GENOMIC DNA]</scope>
    <source>
        <strain evidence="2 3">NRRL 13308</strain>
    </source>
</reference>
<proteinExistence type="predicted"/>
<accession>A0A8H4JGZ5</accession>
<feature type="compositionally biased region" description="Polar residues" evidence="1">
    <location>
        <begin position="147"/>
        <end position="158"/>
    </location>
</feature>
<protein>
    <submittedName>
        <fullName evidence="2">Uncharacterized protein</fullName>
    </submittedName>
</protein>
<dbReference type="EMBL" id="JAADJF010000313">
    <property type="protein sequence ID" value="KAF4424868.1"/>
    <property type="molecule type" value="Genomic_DNA"/>
</dbReference>
<gene>
    <name evidence="2" type="ORF">FACUT_10174</name>
</gene>
<feature type="region of interest" description="Disordered" evidence="1">
    <location>
        <begin position="25"/>
        <end position="80"/>
    </location>
</feature>
<evidence type="ECO:0000256" key="1">
    <source>
        <dbReference type="SAM" id="MobiDB-lite"/>
    </source>
</evidence>
<evidence type="ECO:0000313" key="2">
    <source>
        <dbReference type="EMBL" id="KAF4424868.1"/>
    </source>
</evidence>
<keyword evidence="3" id="KW-1185">Reference proteome</keyword>
<feature type="region of interest" description="Disordered" evidence="1">
    <location>
        <begin position="117"/>
        <end position="160"/>
    </location>
</feature>
<feature type="compositionally biased region" description="Acidic residues" evidence="1">
    <location>
        <begin position="45"/>
        <end position="59"/>
    </location>
</feature>
<evidence type="ECO:0000313" key="3">
    <source>
        <dbReference type="Proteomes" id="UP000536711"/>
    </source>
</evidence>